<feature type="transmembrane region" description="Helical" evidence="2">
    <location>
        <begin position="211"/>
        <end position="228"/>
    </location>
</feature>
<feature type="transmembrane region" description="Helical" evidence="2">
    <location>
        <begin position="75"/>
        <end position="97"/>
    </location>
</feature>
<dbReference type="InterPro" id="IPR000801">
    <property type="entry name" value="Esterase-like"/>
</dbReference>
<dbReference type="Gene3D" id="3.40.50.1820">
    <property type="entry name" value="alpha/beta hydrolase"/>
    <property type="match status" value="1"/>
</dbReference>
<reference evidence="4" key="1">
    <citation type="journal article" date="2019" name="Int. J. Syst. Evol. Microbiol.">
        <title>The Global Catalogue of Microorganisms (GCM) 10K type strain sequencing project: providing services to taxonomists for standard genome sequencing and annotation.</title>
        <authorList>
            <consortium name="The Broad Institute Genomics Platform"/>
            <consortium name="The Broad Institute Genome Sequencing Center for Infectious Disease"/>
            <person name="Wu L."/>
            <person name="Ma J."/>
        </authorList>
    </citation>
    <scope>NUCLEOTIDE SEQUENCE [LARGE SCALE GENOMIC DNA]</scope>
    <source>
        <strain evidence="4">CECT 7477</strain>
    </source>
</reference>
<dbReference type="SUPFAM" id="SSF53474">
    <property type="entry name" value="alpha/beta-Hydrolases"/>
    <property type="match status" value="1"/>
</dbReference>
<proteinExistence type="predicted"/>
<evidence type="ECO:0000256" key="2">
    <source>
        <dbReference type="SAM" id="Phobius"/>
    </source>
</evidence>
<dbReference type="PANTHER" id="PTHR43037">
    <property type="entry name" value="UNNAMED PRODUCT-RELATED"/>
    <property type="match status" value="1"/>
</dbReference>
<dbReference type="Pfam" id="PF00756">
    <property type="entry name" value="Esterase"/>
    <property type="match status" value="1"/>
</dbReference>
<feature type="transmembrane region" description="Helical" evidence="2">
    <location>
        <begin position="135"/>
        <end position="155"/>
    </location>
</feature>
<dbReference type="Proteomes" id="UP001595814">
    <property type="component" value="Unassembled WGS sequence"/>
</dbReference>
<feature type="transmembrane region" description="Helical" evidence="2">
    <location>
        <begin position="12"/>
        <end position="35"/>
    </location>
</feature>
<dbReference type="EMBL" id="JBHSAW010000003">
    <property type="protein sequence ID" value="MFC4094662.1"/>
    <property type="molecule type" value="Genomic_DNA"/>
</dbReference>
<dbReference type="RefSeq" id="WP_192462398.1">
    <property type="nucleotide sequence ID" value="NZ_JACYFJ010000003.1"/>
</dbReference>
<dbReference type="PANTHER" id="PTHR43037:SF1">
    <property type="entry name" value="BLL1128 PROTEIN"/>
    <property type="match status" value="1"/>
</dbReference>
<feature type="transmembrane region" description="Helical" evidence="2">
    <location>
        <begin position="171"/>
        <end position="190"/>
    </location>
</feature>
<feature type="transmembrane region" description="Helical" evidence="2">
    <location>
        <begin position="47"/>
        <end position="68"/>
    </location>
</feature>
<dbReference type="InterPro" id="IPR050955">
    <property type="entry name" value="Plant_Biomass_Hydrol_Est"/>
</dbReference>
<evidence type="ECO:0000313" key="4">
    <source>
        <dbReference type="Proteomes" id="UP001595814"/>
    </source>
</evidence>
<protein>
    <submittedName>
        <fullName evidence="3">Prolyl oligopeptidase family serine peptidase</fullName>
    </submittedName>
</protein>
<gene>
    <name evidence="3" type="ORF">ACFOUT_02175</name>
</gene>
<dbReference type="InterPro" id="IPR029058">
    <property type="entry name" value="AB_hydrolase_fold"/>
</dbReference>
<keyword evidence="4" id="KW-1185">Reference proteome</keyword>
<keyword evidence="2" id="KW-1133">Transmembrane helix</keyword>
<sequence length="474" mass="53336">MEQRVRHQKFYSLGICLWSLVLFLSAFIGVLFLIFQAKTSYFNTYSYWLIGYGLIFATSQLIQINYYLSKKQYWAIVACASYLIASLALFTVTYFMVTSQRLERFHLSIQNLMLLSVIFYGLVLIVSVTRKKKWLQIAGWSLLLIGIAYLTLFYAKNFSSSFELKLKMTKAIHIISLLSSLVAIPFILHFRKELKTLRTTEAHSFSKSFKGVMGLLVALALVGSLFLIKDVVSNTLRQPTPTTKQLEIASAFKAFTYTNTKGQKLPYRLLLPSDYQPNNNYPLAICLHHGGGNGTDNVRQVEASMFARTLATPENQQKFPAIVFVPQAPPGSCFGGIPEYEDISPLVMEAIKEIEATYSVDTHRRYVMGMSLGGFGTWTLIGNHPQLFAAAMPVCGGGDPAKAEHMLQTPIWAFHGAEDQNVPVQLSQDMVNAIREIGGQPKYTEYENVGHNVWNHVEKTPGKLEWIFDQSLAN</sequence>
<name>A0ABV8JJF7_9FLAO</name>
<keyword evidence="2" id="KW-0472">Membrane</keyword>
<feature type="transmembrane region" description="Helical" evidence="2">
    <location>
        <begin position="109"/>
        <end position="128"/>
    </location>
</feature>
<evidence type="ECO:0000256" key="1">
    <source>
        <dbReference type="ARBA" id="ARBA00022729"/>
    </source>
</evidence>
<organism evidence="3 4">
    <name type="scientific">Euzebyella saccharophila</name>
    <dbReference type="NCBI Taxonomy" id="679664"/>
    <lineage>
        <taxon>Bacteria</taxon>
        <taxon>Pseudomonadati</taxon>
        <taxon>Bacteroidota</taxon>
        <taxon>Flavobacteriia</taxon>
        <taxon>Flavobacteriales</taxon>
        <taxon>Flavobacteriaceae</taxon>
        <taxon>Euzebyella</taxon>
    </lineage>
</organism>
<accession>A0ABV8JJF7</accession>
<keyword evidence="2" id="KW-0812">Transmembrane</keyword>
<keyword evidence="1" id="KW-0732">Signal</keyword>
<comment type="caution">
    <text evidence="3">The sequence shown here is derived from an EMBL/GenBank/DDBJ whole genome shotgun (WGS) entry which is preliminary data.</text>
</comment>
<evidence type="ECO:0000313" key="3">
    <source>
        <dbReference type="EMBL" id="MFC4094662.1"/>
    </source>
</evidence>